<dbReference type="AlphaFoldDB" id="L8X3F3"/>
<protein>
    <submittedName>
        <fullName evidence="1">Uncharacterized protein</fullName>
    </submittedName>
</protein>
<accession>L8X3F3</accession>
<dbReference type="EMBL" id="AFRT01000278">
    <property type="protein sequence ID" value="ELU44735.1"/>
    <property type="molecule type" value="Genomic_DNA"/>
</dbReference>
<gene>
    <name evidence="1" type="ORF">AG1IA_01241</name>
</gene>
<dbReference type="HOGENOM" id="CLU_1769351_0_0_1"/>
<keyword evidence="2" id="KW-1185">Reference proteome</keyword>
<organism evidence="1 2">
    <name type="scientific">Thanatephorus cucumeris (strain AG1-IA)</name>
    <name type="common">Rice sheath blight fungus</name>
    <name type="synonym">Rhizoctonia solani</name>
    <dbReference type="NCBI Taxonomy" id="983506"/>
    <lineage>
        <taxon>Eukaryota</taxon>
        <taxon>Fungi</taxon>
        <taxon>Dikarya</taxon>
        <taxon>Basidiomycota</taxon>
        <taxon>Agaricomycotina</taxon>
        <taxon>Agaricomycetes</taxon>
        <taxon>Cantharellales</taxon>
        <taxon>Ceratobasidiaceae</taxon>
        <taxon>Rhizoctonia</taxon>
        <taxon>Rhizoctonia solani AG-1</taxon>
    </lineage>
</organism>
<name>L8X3F3_THACA</name>
<evidence type="ECO:0000313" key="1">
    <source>
        <dbReference type="EMBL" id="ELU44735.1"/>
    </source>
</evidence>
<dbReference type="Proteomes" id="UP000011668">
    <property type="component" value="Unassembled WGS sequence"/>
</dbReference>
<proteinExistence type="predicted"/>
<comment type="caution">
    <text evidence="1">The sequence shown here is derived from an EMBL/GenBank/DDBJ whole genome shotgun (WGS) entry which is preliminary data.</text>
</comment>
<sequence>MPGLGRVRGRTPEGVIKLGQSAESNAHPSSLHSWTASHHVCLNTPSEIDRPYNGQANDCAPHHPLCALPQRIPNSEYYYHYYLLDRPSTVGTFLPSQRPAPCLSPPQLNRRHHVSHHPYTPLRDLVSLQDVFNTTNYQPVGRRRLAP</sequence>
<evidence type="ECO:0000313" key="2">
    <source>
        <dbReference type="Proteomes" id="UP000011668"/>
    </source>
</evidence>
<reference evidence="1 2" key="1">
    <citation type="journal article" date="2013" name="Nat. Commun.">
        <title>The evolution and pathogenic mechanisms of the rice sheath blight pathogen.</title>
        <authorList>
            <person name="Zheng A."/>
            <person name="Lin R."/>
            <person name="Xu L."/>
            <person name="Qin P."/>
            <person name="Tang C."/>
            <person name="Ai P."/>
            <person name="Zhang D."/>
            <person name="Liu Y."/>
            <person name="Sun Z."/>
            <person name="Feng H."/>
            <person name="Wang Y."/>
            <person name="Chen Y."/>
            <person name="Liang X."/>
            <person name="Fu R."/>
            <person name="Li Q."/>
            <person name="Zhang J."/>
            <person name="Yu X."/>
            <person name="Xie Z."/>
            <person name="Ding L."/>
            <person name="Guan P."/>
            <person name="Tang J."/>
            <person name="Liang Y."/>
            <person name="Wang S."/>
            <person name="Deng Q."/>
            <person name="Li S."/>
            <person name="Zhu J."/>
            <person name="Wang L."/>
            <person name="Liu H."/>
            <person name="Li P."/>
        </authorList>
    </citation>
    <scope>NUCLEOTIDE SEQUENCE [LARGE SCALE GENOMIC DNA]</scope>
    <source>
        <strain evidence="2">AG-1 IA</strain>
    </source>
</reference>